<evidence type="ECO:0000313" key="1">
    <source>
        <dbReference type="EMBL" id="KAI5076370.1"/>
    </source>
</evidence>
<proteinExistence type="predicted"/>
<protein>
    <submittedName>
        <fullName evidence="1">Uncharacterized protein</fullName>
    </submittedName>
</protein>
<comment type="caution">
    <text evidence="1">The sequence shown here is derived from an EMBL/GenBank/DDBJ whole genome shotgun (WGS) entry which is preliminary data.</text>
</comment>
<dbReference type="AlphaFoldDB" id="A0A9D4UYX8"/>
<sequence>MTPVAKRAQFRDWMEASVSPSAIKTRDWETMLANSTYEAHKVIAKGSTVPKVGFVERSTLVTYNPNLVRWTIMAILQPIEAKIQRVWSAGLDLLVQLGSPYNTQSSTDPCFLWNPLKNAFSLLPLFNSIFKVTTLAYGTFGFDRAIMAIGTSPSQEVIIEILLLKKGMESSWKKFGTLSPSCPIPSECDLVECNGSFYIYSPAHMLIELTVNAPWITYHENGPDCNAKNPKLLVCDNTLMLVDADDNNEHYTMWKYQPQLQMQSPWVCFFQIETPISFREQANLVSIQASGPLLFFFYSDRETFVFNSRKPGWVPFAKCPAQPTKFPILWEEEDS</sequence>
<name>A0A9D4UYX8_ADICA</name>
<accession>A0A9D4UYX8</accession>
<evidence type="ECO:0000313" key="2">
    <source>
        <dbReference type="Proteomes" id="UP000886520"/>
    </source>
</evidence>
<dbReference type="EMBL" id="JABFUD020000008">
    <property type="protein sequence ID" value="KAI5076370.1"/>
    <property type="molecule type" value="Genomic_DNA"/>
</dbReference>
<gene>
    <name evidence="1" type="ORF">GOP47_0008435</name>
</gene>
<organism evidence="1 2">
    <name type="scientific">Adiantum capillus-veneris</name>
    <name type="common">Maidenhair fern</name>
    <dbReference type="NCBI Taxonomy" id="13818"/>
    <lineage>
        <taxon>Eukaryota</taxon>
        <taxon>Viridiplantae</taxon>
        <taxon>Streptophyta</taxon>
        <taxon>Embryophyta</taxon>
        <taxon>Tracheophyta</taxon>
        <taxon>Polypodiopsida</taxon>
        <taxon>Polypodiidae</taxon>
        <taxon>Polypodiales</taxon>
        <taxon>Pteridineae</taxon>
        <taxon>Pteridaceae</taxon>
        <taxon>Vittarioideae</taxon>
        <taxon>Adiantum</taxon>
    </lineage>
</organism>
<keyword evidence="2" id="KW-1185">Reference proteome</keyword>
<reference evidence="1" key="1">
    <citation type="submission" date="2021-01" db="EMBL/GenBank/DDBJ databases">
        <title>Adiantum capillus-veneris genome.</title>
        <authorList>
            <person name="Fang Y."/>
            <person name="Liao Q."/>
        </authorList>
    </citation>
    <scope>NUCLEOTIDE SEQUENCE</scope>
    <source>
        <strain evidence="1">H3</strain>
        <tissue evidence="1">Leaf</tissue>
    </source>
</reference>
<dbReference type="Proteomes" id="UP000886520">
    <property type="component" value="Chromosome 8"/>
</dbReference>